<evidence type="ECO:0000313" key="12">
    <source>
        <dbReference type="EMBL" id="CAF3367279.1"/>
    </source>
</evidence>
<dbReference type="SUPFAM" id="SSF52540">
    <property type="entry name" value="P-loop containing nucleoside triphosphate hydrolases"/>
    <property type="match status" value="1"/>
</dbReference>
<dbReference type="Pfam" id="PF12777">
    <property type="entry name" value="MT"/>
    <property type="match status" value="1"/>
</dbReference>
<sequence length="4787" mass="557274">MEKDSRYQWLESRLIATLEPKRDALVQLIQNDDNRLSIEQFLENEDITHLYILSQSSSHLLALNAIPIDFNSYQRIVLFIKTNLANKLSRENLDKDVALIELYPQETVHYMDIISRDVYLPLLSCNLLVSDIEKDRFLDLFHRLLNQTAATHTIQAESIVLPLPAFNILAHISQQEPERQQSILSILENTLTNWSKQIKQLLQEELKPSFYSREQSSIKDQVQLWTSRINKLNNLLVQLDSPFVQDVLKNLARNRSPYLASFMDIKIEITRAVTHAERNLSFVSTLSPWIFQINNSNNVNEILFYLPSLMHTLFLIWQHSHYYHQKDKYSQLLEVVSSEIVLRAKQIIANNISSKATNTSMSLKDALSICAMFRGTYLDYKEKADALNSKYMIPEKKIDPSKMLIWHVNPYGENDPNKDISANNDPYSVLRKSSPWPPRNAKCFQSLNALIERCNDVQELTSTISQFNDLSATARVGGTLTSTMDAMLADVQLKSSKSLEIFHNECPNLSHLMDNDRFDLAFFRLRTELKHCEHELAWILRQCFSRATTLSSKLTLLNVFHGAYQRDVVQRALQHEQQWIIDNLKQEFQSVSQLVNSSFMDKTYSHWPPISRQLLYLNGLKQRIDLFMTQFIELCPKILNSDIGWELKEAYRIAKDKIQRSEDELYSQLEQSATSQISDLLLQPVFKTSRIYNDKDSIERIVVNIDNSLECLLREIRYITGQPLNSKIPSKFRELIPLLDNDRTLRLNVERLRSIATSYNYLIEHMELEEKLLFEPKLNRIDQIINRGLNEITWKSIHLSDYIEQSYGLINLDAAKALEIVQHDVLLIKQLAYNWSQLQGDIFNDNQLSTFQQTLEKHKNVQLKLNEKLIIDGHRIHALVDNIAKVVAVSSASPSWLNYLDYLNSLILEGIKATSLISMKNMFIAMTNENHQVLSIVVQLNDCQLSFDPPLVPLTSEASLGEILLEWIYLFINRGDLIDILGYDKLNKYSQLMNDDSSIVDLRDTINNLIEETCSESLKLFEAFSQYSFLYQLPVNQSFQLFLNGDKKVKSATPKNFLNEQDAGRRSVYSMGSIPTAELIDHVERSFLCATNDKQDLQKIPLLQEFENEMKIYQACLSDLSSLPDCWNVQWVRIDLKPIKQTLTSLSHKWLWKFCDYLHNQTSESLNNVDGFLGAMEPEIESITGLERDTETFMKIMRLFNSVSGKQQEVEIRFELMRRTLSLLKIYSSSNENELILHEKYQTIINRWQNLKTKVMQAKQRLGPTLKEESKLIMQDLKSFQNKINQLILDLNKSNLFQHQLTFVQAQSLLNEFLSRQKQLDKQALDYKQLQTLLDTNVVDFSTLDQFRETLKHLTITWKTVKDIRHNLEEIKQEQWQKLDSKQVLASCDKHLDNLQSLPKLARIWDIFSFTEDHIKRIKICAQLLDDLSNSALRTRHWKQLIRLTGGNTLMDSDTFRQLTFGKLFTLSFQDHADEIRATVKRAEKDFQLESTLKTYEEIWLSKTFQMIPYQIKQNNEQRRSVSTNLSSTNKKSRVSIGSISQSLLNIDISTSDKIHLLSNLDKMFIEIEDHQVNLEILQTNQSAGSFLDEISKWQTTLQHIEAVLKQWNCVQQLWLQIDCLIPFIQFDSQVNSIFSKADRDFRILMISVSNNNNVLKCCQKKNILPMLKYLTNQLNKCQQSLRKQLFNDNKQARLALLNDIQLFDLLSSGYNIQSLSNNLCFVIPGLKHLLFSDENKDEAIGLITEHQNEKILFTKSVPFEGNIQLFIDNLLTTLKETIKNSIDMAIQELTENNQLNILDWLMKYPRQTVVIVLKIIFTRLIEQYSKENQSQQKLSELTKTMLEEIKNMEEKSNDESLLINKKESLRKLDDVLTILSSYLIRIPIDLNSFEWLFTLKYYSNPQTKQISIQSLEKSINYGYDFVENKEMFTPREHDFIGKIFLSLGSPGGTFILNQNSDYLMENLSSNIGRALFRIQCDSIRSECEIINCFIGLCQGNFLLFNHVNKLNKNSLHLFIQLSSILYETVIKKNQSFEYLSKTYTLADYNEINYFSTIYPQAIENFSSLKSDIIISNRIITLTRPDYSHLLMSHLIQSGFHHAFQLTTRFINLIYYIVDQSLTENISQNGIIQSNIDLNPILIKILIKYSKKYLNSNKIEDEEKCLYTGLSILSKCFSSDDKKCFDSLISNKSSFSKEIYLKTLPLNNSSINNRYLNENIWNISDAFELSLNQFNLNINETILKKLFQLNNLTESHSKILIIGKSQYGKTLLIKTFIKAKSFFNSKQIYHHIMLQLWSSEDLFSKYDSQNNIFQKGLLNNIIENNKENLYLHLDGFNPNDLHSIEDFILNLDQSSHLFWELENLNDLSPLFLSSCVMLNIEEQIWTWKDFVLSNFSNKTHNYDIYQELEKILIDYTTKIESYDMNDKTSINISFISKVSMTITLLKNYLKNDKCSLIDLRPLVEFTLLWSFITHIQNNSRKQFENWWRQTFHNIPKEKSITDWMYDIDSHQFVLWSDTIPAFNPPAHQGIPNNIFVHTPYTMALSHLISSMSDNDHPVLLIGERGVGKTSLISDRLKATCGGDISDVFYVTINCNAETDGLSVYEKIEEQLQWKHSSYFTTKGNRKMFCFVDDLNLAKIDRCNDQSLVELLRQHIDSNGLYSPSNSKWQHIDNITYVVTINSSNSLLKLNRLTKHFHIIQMDMANQFDLVSIFSKLMNRHFIGDNGESQLINKDSNENPTRISTGKSSTITSTTLSTGTATAATAITTGTTTTTTKGTPSTTTTASDRPTTGTTTTIGLKEKLSSSTLKRLEYLRSIVERIVKGTVELNDRMRNMFQITNKRIHYVFSMKQLTQLFRNLSISLTPECSIDDLLYLWHHECDWIYGKRLFDQIDQQRYQQLYQTIVKKYFTNMINEQQALISQNQLFSNLQVTESGMVVANLSRDSQNYLTDNYNLVTDENRIEALVRNSIIEYNKEKPKISFPLYPCYIELLCRLCHTIQTVDGHCCIMAEGVLDPSIIDVFASIVNYQLVSFKTSHLITSDDRQQFFIKQKLTQTYIDAGIRNEKIILLITEEEFEYIDLIIHVTNLLNTEEMSSLFSLEEETSVLNSVRTQVQQAGLSFSRAVAWEFFLRNVKENVRVLILMNEINNKLCLDHPSIFNNISLIYWQHWDTQILVQNSLYHLKDVQWLDKTSCENTAHLLASMHLSIRRANEDHTKKLPHINNHTFTKFVEKFVTLFNEKSANVYENHCDVQRLLEQIQYQHETASKLEKELQHEKTVLEERLKSTERMLVQIGQDMVMAEQQIRAHKSQTRRTVQLKRLLPEYELTQEKNLYKCLAIATDARKLIESLDMKSLQELRSITKAEQPVEDTLAAVIMILKSPTADVTWQKGAKRQMANLDRFIEETHLFDKVNLTEEQINLINGIIDRVHLEDKPLNQSSYHDAVFTLYKWVKRVLQYHTILLKKVKPLHKKCKEIEQDVLEQDQKLILLDNKSQALEARLKDLSQNFEEATVDKKDQEEKVLLKETQLKTASQLNEILSRELERTSKIFESSAERQTTLIGTCSIGSAFLIYLGPYPYSFRRLMLTSHWIKCIRDRGMTIVFDQISCVKGRIINWQLNTIQDEQNEINEEQKLISGSEYRPMLYALIEFLLGDQMYLEWLSKGVLSSEMENHTIIVKSIEYPPLIIDPFGQADQWIQNYYNAQTIDFDDESNHEIVMSIEQSFLSGSKIYIKNCNLLDSLIYPLAQWKSTSQKLNTKDDTNLIIYCGRRLFCHPSFRFFIQTEFDSLEKVSSSLSLMTTCINCQYSVETLLDDLRQKVFQRIQPTFYQRKLSILSLILICQQRIQLIDSFLKLNSISDGFEGEQVLLTSVALERKYLLGEVIEQCYELLDSIEVYVDCYFPYAQHGALLYSVVQRINLLSRNNYKFSINIIYNLIDELFPLNNQTSTEDKQIWKDIEDTQHPQLPLLIEINDLTKEEFSSVDQKQIDENIKQMIQSFIKIILPQLFSEDRLEFLVLLQLLLKTAVENSDGKSEIFQIELLATGLPRINFESLSYSSTLSKKPQWIESDLIWFDIVSLSSLFNQDDLLYHLSEFILLNDQQWKSWYDNPKLNSLPNPNDKQYSLLDKLLIIRLLHPDHLMISLQEYVIEQFDLNNLQINDIQFQGVNIINLPSISVKSSLPGEFLINKIDFDNYLENVLKETGKKIRQIDCQLIKTIDDINDEYEIIFFKNIHQKSFSRFIKQIRRQCRSDILLTKEACVDFIYLDARIHHYDCLIEGKGTLSKLLYKNSNNSIRLLIGQIISSCSSILIQCQKDELTLVYGSILIQSILVYYQEIFQQSSFSLQWTRNLSEFILNLHKNTKEKKYLRNLIEMGFPSQSPLLTKLLNELFQQIESKSSIRLNECQFEIPQNESQFNLQWFLSKHPQINLIFNDYPSKLNSLQQQFSIFTEKINKLWHDKSENIYEKFQISLIHDNIHLFKERLPPLLKLPSTIDFKQDLVNIALYQEILYFNKQLELISNDINQIEDMLSYENLLLDKNQRFKSIGYDLQRNKIPLSWLSNNSSAPKFISIVQFIHQCRHRFNEYYSWINSFKDVEKIDSHCIHRSCNFIELMCLSHALNINLTRDKIRCIGQWAASKDKKISSPSRHLILNGLTIINGIIEDNNRIKSISGTINTCPSIEICATESFTDSYQCPVYAIPSSRLDPPLFYLLINEQIDPMTYIVFQNDNEDIGKIPFPTVIRQEPEKIVIIKNENSPPREMSPTSQLSQSSSRTNTPSVKDIRRDEPMLGF</sequence>
<evidence type="ECO:0000259" key="11">
    <source>
        <dbReference type="Pfam" id="PF22597"/>
    </source>
</evidence>
<evidence type="ECO:0000259" key="6">
    <source>
        <dbReference type="Pfam" id="PF08393"/>
    </source>
</evidence>
<evidence type="ECO:0000259" key="9">
    <source>
        <dbReference type="Pfam" id="PF12780"/>
    </source>
</evidence>
<dbReference type="PANTHER" id="PTHR46961">
    <property type="entry name" value="DYNEIN HEAVY CHAIN 1, AXONEMAL-LIKE PROTEIN"/>
    <property type="match status" value="1"/>
</dbReference>
<dbReference type="Gene3D" id="1.20.920.20">
    <property type="match status" value="1"/>
</dbReference>
<protein>
    <submittedName>
        <fullName evidence="12">Uncharacterized protein</fullName>
    </submittedName>
</protein>
<dbReference type="Gene3D" id="1.20.58.1120">
    <property type="match status" value="1"/>
</dbReference>
<feature type="region of interest" description="Disordered" evidence="4">
    <location>
        <begin position="2726"/>
        <end position="2749"/>
    </location>
</feature>
<dbReference type="Proteomes" id="UP000663851">
    <property type="component" value="Unassembled WGS sequence"/>
</dbReference>
<dbReference type="EMBL" id="CAJNYD010001849">
    <property type="protein sequence ID" value="CAF3367279.1"/>
    <property type="molecule type" value="Genomic_DNA"/>
</dbReference>
<dbReference type="InterPro" id="IPR013594">
    <property type="entry name" value="Dynein_heavy_tail"/>
</dbReference>
<dbReference type="GO" id="GO:0005524">
    <property type="term" value="F:ATP binding"/>
    <property type="evidence" value="ECO:0007669"/>
    <property type="project" value="InterPro"/>
</dbReference>
<dbReference type="Pfam" id="PF12780">
    <property type="entry name" value="AAA_8"/>
    <property type="match status" value="1"/>
</dbReference>
<feature type="compositionally biased region" description="Polar residues" evidence="4">
    <location>
        <begin position="2726"/>
        <end position="2735"/>
    </location>
</feature>
<dbReference type="Pfam" id="PF17852">
    <property type="entry name" value="Dynein_AAA_lid"/>
    <property type="match status" value="1"/>
</dbReference>
<evidence type="ECO:0000256" key="1">
    <source>
        <dbReference type="ARBA" id="ARBA00008887"/>
    </source>
</evidence>
<reference evidence="12" key="1">
    <citation type="submission" date="2021-02" db="EMBL/GenBank/DDBJ databases">
        <authorList>
            <person name="Nowell W R."/>
        </authorList>
    </citation>
    <scope>NUCLEOTIDE SEQUENCE</scope>
</reference>
<feature type="coiled-coil region" evidence="3">
    <location>
        <begin position="3483"/>
        <end position="3517"/>
    </location>
</feature>
<feature type="domain" description="Dynein heavy chain AAA 5 extension" evidence="10">
    <location>
        <begin position="2419"/>
        <end position="2513"/>
    </location>
</feature>
<dbReference type="Gene3D" id="1.10.472.130">
    <property type="match status" value="1"/>
</dbReference>
<comment type="caution">
    <text evidence="12">The sequence shown here is derived from an EMBL/GenBank/DDBJ whole genome shotgun (WGS) entry which is preliminary data.</text>
</comment>
<feature type="compositionally biased region" description="Low complexity" evidence="4">
    <location>
        <begin position="2736"/>
        <end position="2749"/>
    </location>
</feature>
<feature type="compositionally biased region" description="Low complexity" evidence="4">
    <location>
        <begin position="4758"/>
        <end position="4768"/>
    </location>
</feature>
<name>A0A817XFM0_9BILA</name>
<organism evidence="12 14">
    <name type="scientific">Rotaria socialis</name>
    <dbReference type="NCBI Taxonomy" id="392032"/>
    <lineage>
        <taxon>Eukaryota</taxon>
        <taxon>Metazoa</taxon>
        <taxon>Spiralia</taxon>
        <taxon>Gnathifera</taxon>
        <taxon>Rotifera</taxon>
        <taxon>Eurotatoria</taxon>
        <taxon>Bdelloidea</taxon>
        <taxon>Philodinida</taxon>
        <taxon>Philodinidae</taxon>
        <taxon>Rotaria</taxon>
    </lineage>
</organism>
<dbReference type="GO" id="GO:0051959">
    <property type="term" value="F:dynein light intermediate chain binding"/>
    <property type="evidence" value="ECO:0007669"/>
    <property type="project" value="InterPro"/>
</dbReference>
<keyword evidence="2 3" id="KW-0175">Coiled coil</keyword>
<dbReference type="GO" id="GO:0007018">
    <property type="term" value="P:microtubule-based movement"/>
    <property type="evidence" value="ECO:0007669"/>
    <property type="project" value="InterPro"/>
</dbReference>
<evidence type="ECO:0000313" key="13">
    <source>
        <dbReference type="EMBL" id="CAF4403779.1"/>
    </source>
</evidence>
<dbReference type="InterPro" id="IPR027417">
    <property type="entry name" value="P-loop_NTPase"/>
</dbReference>
<dbReference type="InterPro" id="IPR013602">
    <property type="entry name" value="Dynein_heavy_linker"/>
</dbReference>
<feature type="compositionally biased region" description="Basic and acidic residues" evidence="4">
    <location>
        <begin position="4776"/>
        <end position="4787"/>
    </location>
</feature>
<dbReference type="GO" id="GO:0030286">
    <property type="term" value="C:dynein complex"/>
    <property type="evidence" value="ECO:0007669"/>
    <property type="project" value="InterPro"/>
</dbReference>
<feature type="domain" description="Dynein heavy chain linker" evidence="6">
    <location>
        <begin position="1344"/>
        <end position="1784"/>
    </location>
</feature>
<dbReference type="InterPro" id="IPR035699">
    <property type="entry name" value="AAA_6"/>
</dbReference>
<feature type="coiled-coil region" evidence="3">
    <location>
        <begin position="3248"/>
        <end position="3286"/>
    </location>
</feature>
<dbReference type="Gene3D" id="1.10.8.1220">
    <property type="match status" value="1"/>
</dbReference>
<dbReference type="Pfam" id="PF08393">
    <property type="entry name" value="DHC_N2"/>
    <property type="match status" value="1"/>
</dbReference>
<dbReference type="InterPro" id="IPR024743">
    <property type="entry name" value="Dynein_HC_stalk"/>
</dbReference>
<feature type="region of interest" description="Disordered" evidence="4">
    <location>
        <begin position="2766"/>
        <end position="2791"/>
    </location>
</feature>
<dbReference type="Pfam" id="PF12775">
    <property type="entry name" value="AAA_7"/>
    <property type="match status" value="1"/>
</dbReference>
<dbReference type="InterPro" id="IPR041466">
    <property type="entry name" value="Dynein_AAA5_ext"/>
</dbReference>
<dbReference type="Pfam" id="PF22597">
    <property type="entry name" value="DYN_lid"/>
    <property type="match status" value="1"/>
</dbReference>
<dbReference type="GO" id="GO:0045505">
    <property type="term" value="F:dynein intermediate chain binding"/>
    <property type="evidence" value="ECO:0007669"/>
    <property type="project" value="InterPro"/>
</dbReference>
<gene>
    <name evidence="13" type="ORF">HFQ381_LOCUS20283</name>
    <name evidence="12" type="ORF">LUA448_LOCUS14505</name>
</gene>
<dbReference type="Pfam" id="PF08385">
    <property type="entry name" value="DHC_N1"/>
    <property type="match status" value="1"/>
</dbReference>
<evidence type="ECO:0000259" key="7">
    <source>
        <dbReference type="Pfam" id="PF12774"/>
    </source>
</evidence>
<evidence type="ECO:0000259" key="10">
    <source>
        <dbReference type="Pfam" id="PF17852"/>
    </source>
</evidence>
<dbReference type="InterPro" id="IPR024317">
    <property type="entry name" value="Dynein_heavy_chain_D4_dom"/>
</dbReference>
<feature type="domain" description="Dynein 2 heavy chain 1 cytoplasmic ATPase lid" evidence="11">
    <location>
        <begin position="2802"/>
        <end position="2887"/>
    </location>
</feature>
<dbReference type="InterPro" id="IPR042222">
    <property type="entry name" value="Dynein_2_N"/>
</dbReference>
<evidence type="ECO:0000256" key="3">
    <source>
        <dbReference type="SAM" id="Coils"/>
    </source>
</evidence>
<dbReference type="Gene3D" id="1.10.287.2620">
    <property type="match status" value="1"/>
</dbReference>
<feature type="domain" description="Dynein heavy chain hydrolytic ATP-binding dynein motor region" evidence="7">
    <location>
        <begin position="1963"/>
        <end position="2266"/>
    </location>
</feature>
<evidence type="ECO:0000256" key="4">
    <source>
        <dbReference type="SAM" id="MobiDB-lite"/>
    </source>
</evidence>
<feature type="domain" description="Dynein heavy chain coiled coil stalk" evidence="8">
    <location>
        <begin position="3282"/>
        <end position="3588"/>
    </location>
</feature>
<comment type="similarity">
    <text evidence="1">Belongs to the dynein heavy chain family.</text>
</comment>
<dbReference type="Pfam" id="PF12774">
    <property type="entry name" value="AAA_6"/>
    <property type="match status" value="1"/>
</dbReference>
<dbReference type="PANTHER" id="PTHR46961:SF21">
    <property type="entry name" value="LOW QUALITY PROTEIN: DYNEIN BETA CHAIN, FLAGELLAR OUTER ARM-LIKE"/>
    <property type="match status" value="1"/>
</dbReference>
<dbReference type="Gene3D" id="1.20.140.100">
    <property type="entry name" value="Dynein heavy chain, N-terminal domain 2"/>
    <property type="match status" value="1"/>
</dbReference>
<evidence type="ECO:0000313" key="14">
    <source>
        <dbReference type="Proteomes" id="UP000663833"/>
    </source>
</evidence>
<evidence type="ECO:0000256" key="2">
    <source>
        <dbReference type="ARBA" id="ARBA00023054"/>
    </source>
</evidence>
<dbReference type="InterPro" id="IPR054354">
    <property type="entry name" value="DYNC2H1-like_lid"/>
</dbReference>
<accession>A0A817XFM0</accession>
<dbReference type="Gene3D" id="3.40.50.300">
    <property type="entry name" value="P-loop containing nucleotide triphosphate hydrolases"/>
    <property type="match status" value="4"/>
</dbReference>
<feature type="domain" description="Dynein heavy chain AAA module D4" evidence="9">
    <location>
        <begin position="2983"/>
        <end position="3232"/>
    </location>
</feature>
<feature type="domain" description="Dynein heavy chain tail" evidence="5">
    <location>
        <begin position="185"/>
        <end position="802"/>
    </location>
</feature>
<dbReference type="Gene3D" id="1.20.920.30">
    <property type="match status" value="2"/>
</dbReference>
<dbReference type="EMBL" id="CAJOBO010001717">
    <property type="protein sequence ID" value="CAF4403779.1"/>
    <property type="molecule type" value="Genomic_DNA"/>
</dbReference>
<feature type="region of interest" description="Disordered" evidence="4">
    <location>
        <begin position="4748"/>
        <end position="4787"/>
    </location>
</feature>
<evidence type="ECO:0000259" key="8">
    <source>
        <dbReference type="Pfam" id="PF12777"/>
    </source>
</evidence>
<evidence type="ECO:0000259" key="5">
    <source>
        <dbReference type="Pfam" id="PF08385"/>
    </source>
</evidence>
<proteinExistence type="inferred from homology"/>
<dbReference type="Proteomes" id="UP000663833">
    <property type="component" value="Unassembled WGS sequence"/>
</dbReference>
<dbReference type="InterPro" id="IPR026983">
    <property type="entry name" value="DHC"/>
</dbReference>